<dbReference type="Proteomes" id="UP000189443">
    <property type="component" value="Chromosome"/>
</dbReference>
<name>A0A1S6JJY2_9ACTN</name>
<evidence type="ECO:0000313" key="1">
    <source>
        <dbReference type="EMBL" id="AQS72070.1"/>
    </source>
</evidence>
<proteinExistence type="predicted"/>
<sequence>MFEYLPGYGLPPQIRRLFSVHTLGTGKLSRSCPQARVLRDHQGRSAPCGSVDESSPQPVDNKMVHRLCIKLSTGNPQAGACCPQRSPASPHACPLFGNVTRPVTASSERRHIKVSGWAVGNTGKAGDGSGEKSPLPVHGVCRTFCSPQIRLVVHRLRPQARWTKFVL</sequence>
<dbReference type="EMBL" id="CP019724">
    <property type="protein sequence ID" value="AQS72070.1"/>
    <property type="molecule type" value="Genomic_DNA"/>
</dbReference>
<protein>
    <submittedName>
        <fullName evidence="1">Uncharacterized protein</fullName>
    </submittedName>
</protein>
<evidence type="ECO:0000313" key="2">
    <source>
        <dbReference type="Proteomes" id="UP000189443"/>
    </source>
</evidence>
<dbReference type="AlphaFoldDB" id="A0A1S6JJY2"/>
<accession>A0A1S6JJY2</accession>
<reference evidence="1 2" key="1">
    <citation type="submission" date="2017-02" db="EMBL/GenBank/DDBJ databases">
        <title>Streptomyces pactum ACT12 Genome sequencing and assembly.</title>
        <authorList>
            <person name="Xue Q."/>
            <person name="Yan X."/>
            <person name="Jia L."/>
            <person name="Yan H."/>
        </authorList>
    </citation>
    <scope>NUCLEOTIDE SEQUENCE [LARGE SCALE GENOMIC DNA]</scope>
    <source>
        <strain evidence="1 2">ACT12</strain>
    </source>
</reference>
<dbReference type="KEGG" id="spac:B1H29_18595"/>
<gene>
    <name evidence="1" type="ORF">B1H29_18595</name>
</gene>
<keyword evidence="2" id="KW-1185">Reference proteome</keyword>
<organism evidence="1 2">
    <name type="scientific">Streptomyces pactum</name>
    <dbReference type="NCBI Taxonomy" id="68249"/>
    <lineage>
        <taxon>Bacteria</taxon>
        <taxon>Bacillati</taxon>
        <taxon>Actinomycetota</taxon>
        <taxon>Actinomycetes</taxon>
        <taxon>Kitasatosporales</taxon>
        <taxon>Streptomycetaceae</taxon>
        <taxon>Streptomyces</taxon>
    </lineage>
</organism>